<feature type="domain" description="Flagellar basal body rod protein N-terminal" evidence="4">
    <location>
        <begin position="5"/>
        <end position="35"/>
    </location>
</feature>
<feature type="domain" description="Flagellar basal-body/hook protein C-terminal" evidence="5">
    <location>
        <begin position="206"/>
        <end position="248"/>
    </location>
</feature>
<evidence type="ECO:0000313" key="7">
    <source>
        <dbReference type="EMBL" id="VAY86514.1"/>
    </source>
</evidence>
<dbReference type="PANTHER" id="PTHR30435:SF18">
    <property type="entry name" value="FLAGELLAR BASAL-BODY ROD PROTEIN FLGF"/>
    <property type="match status" value="1"/>
</dbReference>
<sequence>MDRLIYTAMTGASHILERQATISNNLANNNTTGYRSAIDSFRAIPLTGEGLPTRTFVVNGLSGYDLTPATLTHTGRSLDVGITGKGWIAVLLPDGTEAYTRNGNLQVSTDGILQTNTGYPVIDDNGELVARDQIDIPPNTQVTIGPDGTISTVPGGIPPMPSTTVGKLRLVDPSEDQLYRGEDGLFRTRDQKPVPPSTTVTLTPETLESSNVNAISAMVDIISISKQFEMHMQMLQTAQSNDQLATQILASLR</sequence>
<feature type="domain" description="Flagellar hook protein FlgE/F/G-like D1" evidence="6">
    <location>
        <begin position="82"/>
        <end position="151"/>
    </location>
</feature>
<dbReference type="SUPFAM" id="SSF117143">
    <property type="entry name" value="Flagellar hook protein flgE"/>
    <property type="match status" value="1"/>
</dbReference>
<keyword evidence="7" id="KW-0282">Flagellum</keyword>
<evidence type="ECO:0000259" key="6">
    <source>
        <dbReference type="Pfam" id="PF22692"/>
    </source>
</evidence>
<comment type="similarity">
    <text evidence="1">Belongs to the flagella basal body rod proteins family.</text>
</comment>
<evidence type="ECO:0000259" key="5">
    <source>
        <dbReference type="Pfam" id="PF06429"/>
    </source>
</evidence>
<evidence type="ECO:0000259" key="4">
    <source>
        <dbReference type="Pfam" id="PF00460"/>
    </source>
</evidence>
<dbReference type="InterPro" id="IPR010930">
    <property type="entry name" value="Flg_bb/hook_C_dom"/>
</dbReference>
<evidence type="ECO:0000256" key="1">
    <source>
        <dbReference type="ARBA" id="ARBA00009677"/>
    </source>
</evidence>
<dbReference type="InterPro" id="IPR020013">
    <property type="entry name" value="Flagellar_FlgE/F/G"/>
</dbReference>
<dbReference type="GO" id="GO:0009288">
    <property type="term" value="C:bacterial-type flagellum"/>
    <property type="evidence" value="ECO:0007669"/>
    <property type="project" value="TreeGrafter"/>
</dbReference>
<keyword evidence="7" id="KW-0966">Cell projection</keyword>
<dbReference type="AlphaFoldDB" id="A0A3P3ZL72"/>
<reference evidence="7" key="1">
    <citation type="submission" date="2018-10" db="EMBL/GenBank/DDBJ databases">
        <authorList>
            <person name="Plewniak F."/>
        </authorList>
    </citation>
    <scope>NUCLEOTIDE SEQUENCE</scope>
</reference>
<dbReference type="InterPro" id="IPR053967">
    <property type="entry name" value="LlgE_F_G-like_D1"/>
</dbReference>
<dbReference type="Pfam" id="PF06429">
    <property type="entry name" value="Flg_bbr_C"/>
    <property type="match status" value="1"/>
</dbReference>
<comment type="subunit">
    <text evidence="2">The basal body constitutes a major portion of the flagellar organelle and consists of five rings (E,L,P,S, and M) mounted on a central rod. The rod consists of about 26 subunits of FlgG in the distal portion, and FlgB, FlgC and FlgF are thought to build up the proximal portion of the rod with about 6 subunits each.</text>
</comment>
<protein>
    <recommendedName>
        <fullName evidence="3">Flagellar basal-body rod protein FlgF</fullName>
    </recommendedName>
</protein>
<dbReference type="InterPro" id="IPR001444">
    <property type="entry name" value="Flag_bb_rod_N"/>
</dbReference>
<dbReference type="EMBL" id="UOYP01000009">
    <property type="protein sequence ID" value="VAY86514.1"/>
    <property type="molecule type" value="Genomic_DNA"/>
</dbReference>
<dbReference type="NCBIfam" id="NF009280">
    <property type="entry name" value="PRK12640.1"/>
    <property type="match status" value="1"/>
</dbReference>
<dbReference type="Pfam" id="PF22692">
    <property type="entry name" value="LlgE_F_G_D1"/>
    <property type="match status" value="1"/>
</dbReference>
<dbReference type="Pfam" id="PF00460">
    <property type="entry name" value="Flg_bb_rod"/>
    <property type="match status" value="1"/>
</dbReference>
<gene>
    <name evidence="7" type="primary">flgF</name>
    <name evidence="7" type="ORF">CARN8_1060017</name>
</gene>
<dbReference type="InterPro" id="IPR037925">
    <property type="entry name" value="FlgE/F/G-like"/>
</dbReference>
<keyword evidence="7" id="KW-0969">Cilium</keyword>
<dbReference type="PANTHER" id="PTHR30435">
    <property type="entry name" value="FLAGELLAR PROTEIN"/>
    <property type="match status" value="1"/>
</dbReference>
<dbReference type="GO" id="GO:0071978">
    <property type="term" value="P:bacterial-type flagellum-dependent swarming motility"/>
    <property type="evidence" value="ECO:0007669"/>
    <property type="project" value="TreeGrafter"/>
</dbReference>
<evidence type="ECO:0000256" key="3">
    <source>
        <dbReference type="ARBA" id="ARBA00040228"/>
    </source>
</evidence>
<name>A0A3P3ZL72_9ZZZZ</name>
<dbReference type="NCBIfam" id="TIGR03506">
    <property type="entry name" value="FlgEFG_subfam"/>
    <property type="match status" value="1"/>
</dbReference>
<dbReference type="PROSITE" id="PS00588">
    <property type="entry name" value="FLAGELLA_BB_ROD"/>
    <property type="match status" value="1"/>
</dbReference>
<proteinExistence type="inferred from homology"/>
<evidence type="ECO:0000256" key="2">
    <source>
        <dbReference type="ARBA" id="ARBA00038560"/>
    </source>
</evidence>
<accession>A0A3P3ZL72</accession>
<dbReference type="InterPro" id="IPR019776">
    <property type="entry name" value="Flagellar_basal_body_rod_CS"/>
</dbReference>
<organism evidence="7">
    <name type="scientific">mine drainage metagenome</name>
    <dbReference type="NCBI Taxonomy" id="410659"/>
    <lineage>
        <taxon>unclassified sequences</taxon>
        <taxon>metagenomes</taxon>
        <taxon>ecological metagenomes</taxon>
    </lineage>
</organism>